<evidence type="ECO:0000256" key="1">
    <source>
        <dbReference type="SAM" id="Phobius"/>
    </source>
</evidence>
<reference evidence="3" key="1">
    <citation type="submission" date="2025-08" db="UniProtKB">
        <authorList>
            <consortium name="RefSeq"/>
        </authorList>
    </citation>
    <scope>IDENTIFICATION</scope>
</reference>
<evidence type="ECO:0000313" key="3">
    <source>
        <dbReference type="RefSeq" id="XP_055891016.1"/>
    </source>
</evidence>
<organism evidence="2 3">
    <name type="scientific">Biomphalaria glabrata</name>
    <name type="common">Bloodfluke planorb</name>
    <name type="synonym">Freshwater snail</name>
    <dbReference type="NCBI Taxonomy" id="6526"/>
    <lineage>
        <taxon>Eukaryota</taxon>
        <taxon>Metazoa</taxon>
        <taxon>Spiralia</taxon>
        <taxon>Lophotrochozoa</taxon>
        <taxon>Mollusca</taxon>
        <taxon>Gastropoda</taxon>
        <taxon>Heterobranchia</taxon>
        <taxon>Euthyneura</taxon>
        <taxon>Panpulmonata</taxon>
        <taxon>Hygrophila</taxon>
        <taxon>Lymnaeoidea</taxon>
        <taxon>Planorbidae</taxon>
        <taxon>Biomphalaria</taxon>
    </lineage>
</organism>
<dbReference type="Proteomes" id="UP001165740">
    <property type="component" value="Chromosome 7"/>
</dbReference>
<name>A0A9W3AUX0_BIOGL</name>
<keyword evidence="1" id="KW-0812">Transmembrane</keyword>
<keyword evidence="1" id="KW-0472">Membrane</keyword>
<gene>
    <name evidence="3" type="primary">LOC106050733</name>
</gene>
<dbReference type="OMA" id="NNWENEW"/>
<feature type="transmembrane region" description="Helical" evidence="1">
    <location>
        <begin position="21"/>
        <end position="43"/>
    </location>
</feature>
<evidence type="ECO:0000313" key="2">
    <source>
        <dbReference type="Proteomes" id="UP001165740"/>
    </source>
</evidence>
<protein>
    <submittedName>
        <fullName evidence="3">Protein HtrL-like isoform X1</fullName>
    </submittedName>
</protein>
<accession>A0A9W3AUX0</accession>
<dbReference type="AlphaFoldDB" id="A0A9W3AUX0"/>
<dbReference type="GeneID" id="106050733"/>
<proteinExistence type="predicted"/>
<keyword evidence="1" id="KW-1133">Transmembrane helix</keyword>
<dbReference type="OrthoDB" id="411632at2759"/>
<dbReference type="Pfam" id="PF09612">
    <property type="entry name" value="HtrL_YibB"/>
    <property type="match status" value="1"/>
</dbReference>
<keyword evidence="2" id="KW-1185">Reference proteome</keyword>
<dbReference type="InterPro" id="IPR011735">
    <property type="entry name" value="WlaTC/HtrL_glycosyltransf"/>
</dbReference>
<dbReference type="RefSeq" id="XP_055891016.1">
    <property type="nucleotide sequence ID" value="XM_056035041.1"/>
</dbReference>
<sequence>MHKTITSVFCMWLNKLNRSKVITRLILLISGLLLTIFGLVHWVTSYQEWIKVIQDSQMAMEWEGFGPERGLYNFTVVTAMLDIGRGSWQQQSRKYNQYLLYMQRVLRLDVNVVVYVDEKGKPFIEWMRRGREKHTSIVVTSLTELPYYRHKDRITEIMNSPAYQQDNELVINKLCESYIPEYDILQLSKLHFINRTVWENPFSTTYFLWLDGGYSHGQDVFPQNNIWIPKDLFEHATQVTFMERAPGVKVFQKDRDRLHKMSINVLAGNFFAGGSEALKELCEMQRQLVDEWMTLGIVDDDQTMYMWMYYKKPSLFHLVSADWEDVFKLFNKNSDLS</sequence>